<dbReference type="EMBL" id="LUCM01006286">
    <property type="protein sequence ID" value="KAA0191518.1"/>
    <property type="molecule type" value="Genomic_DNA"/>
</dbReference>
<feature type="compositionally biased region" description="Acidic residues" evidence="1">
    <location>
        <begin position="126"/>
        <end position="154"/>
    </location>
</feature>
<dbReference type="Proteomes" id="UP000728185">
    <property type="component" value="Unassembled WGS sequence"/>
</dbReference>
<accession>A0A8E0VKY0</accession>
<keyword evidence="3" id="KW-1185">Reference proteome</keyword>
<feature type="compositionally biased region" description="Basic and acidic residues" evidence="1">
    <location>
        <begin position="156"/>
        <end position="169"/>
    </location>
</feature>
<dbReference type="InterPro" id="IPR036034">
    <property type="entry name" value="PDZ_sf"/>
</dbReference>
<organism evidence="2 3">
    <name type="scientific">Fasciolopsis buskii</name>
    <dbReference type="NCBI Taxonomy" id="27845"/>
    <lineage>
        <taxon>Eukaryota</taxon>
        <taxon>Metazoa</taxon>
        <taxon>Spiralia</taxon>
        <taxon>Lophotrochozoa</taxon>
        <taxon>Platyhelminthes</taxon>
        <taxon>Trematoda</taxon>
        <taxon>Digenea</taxon>
        <taxon>Plagiorchiida</taxon>
        <taxon>Echinostomata</taxon>
        <taxon>Echinostomatoidea</taxon>
        <taxon>Fasciolidae</taxon>
        <taxon>Fasciolopsis</taxon>
    </lineage>
</organism>
<comment type="caution">
    <text evidence="2">The sequence shown here is derived from an EMBL/GenBank/DDBJ whole genome shotgun (WGS) entry which is preliminary data.</text>
</comment>
<feature type="region of interest" description="Disordered" evidence="1">
    <location>
        <begin position="119"/>
        <end position="184"/>
    </location>
</feature>
<name>A0A8E0VKY0_9TREM</name>
<feature type="region of interest" description="Disordered" evidence="1">
    <location>
        <begin position="214"/>
        <end position="246"/>
    </location>
</feature>
<dbReference type="Gene3D" id="2.30.42.10">
    <property type="match status" value="1"/>
</dbReference>
<sequence length="367" mass="39436">MKVFTPGGEAEADGSNHMFNQIVEVNRKNLAGVPHKLAAHTLMNITNVVHFILAGESDPPSRRVAQPLAEQKEKERLCQASLDECRRFDNDEEPSTVILREDSAETLHRLMTDAAETAVRAMAEPASEDEDEGDVREPLDEEADEVAADGDSLYDGEVRQTSEPERAIDTADGSSTAPGVPNIPCSALKDTATAASTNGHQEAIIQLIHSAFNRSKSTGSSTDPSEENSLSTPAHVTSKRNSSTEPLVLCGSSEPQVAIPTLSEANSPATNRGSLINFTESKQLFVEAKPLLTLISTINIPTPGSSSSRKSLCVKLPGLLSAGQVALRHLERNESAPPVTTEFSAAEVRRYTDMAPLSSIKRFPRSQ</sequence>
<proteinExistence type="predicted"/>
<feature type="compositionally biased region" description="Polar residues" evidence="1">
    <location>
        <begin position="214"/>
        <end position="245"/>
    </location>
</feature>
<reference evidence="2" key="1">
    <citation type="submission" date="2019-05" db="EMBL/GenBank/DDBJ databases">
        <title>Annotation for the trematode Fasciolopsis buski.</title>
        <authorList>
            <person name="Choi Y.-J."/>
        </authorList>
    </citation>
    <scope>NUCLEOTIDE SEQUENCE</scope>
    <source>
        <strain evidence="2">HT</strain>
        <tissue evidence="2">Whole worm</tissue>
    </source>
</reference>
<dbReference type="SUPFAM" id="SSF50156">
    <property type="entry name" value="PDZ domain-like"/>
    <property type="match status" value="1"/>
</dbReference>
<evidence type="ECO:0000313" key="3">
    <source>
        <dbReference type="Proteomes" id="UP000728185"/>
    </source>
</evidence>
<protein>
    <submittedName>
        <fullName evidence="2">Uncharacterized protein</fullName>
    </submittedName>
</protein>
<gene>
    <name evidence="2" type="ORF">FBUS_07743</name>
</gene>
<dbReference type="AlphaFoldDB" id="A0A8E0VKY0"/>
<evidence type="ECO:0000313" key="2">
    <source>
        <dbReference type="EMBL" id="KAA0191518.1"/>
    </source>
</evidence>
<evidence type="ECO:0000256" key="1">
    <source>
        <dbReference type="SAM" id="MobiDB-lite"/>
    </source>
</evidence>